<evidence type="ECO:0000256" key="4">
    <source>
        <dbReference type="ARBA" id="ARBA00022553"/>
    </source>
</evidence>
<comment type="caution">
    <text evidence="8">The sequence shown here is derived from an EMBL/GenBank/DDBJ whole genome shotgun (WGS) entry which is preliminary data.</text>
</comment>
<keyword evidence="4" id="KW-0597">Phosphoprotein</keyword>
<dbReference type="InterPro" id="IPR029197">
    <property type="entry name" value="CKAP2_C"/>
</dbReference>
<dbReference type="InterPro" id="IPR052855">
    <property type="entry name" value="CKAP2-like"/>
</dbReference>
<dbReference type="Pfam" id="PF15297">
    <property type="entry name" value="CKAP2_C"/>
    <property type="match status" value="1"/>
</dbReference>
<evidence type="ECO:0000256" key="2">
    <source>
        <dbReference type="ARBA" id="ARBA00009468"/>
    </source>
</evidence>
<comment type="subcellular location">
    <subcellularLocation>
        <location evidence="1">Cytoplasm</location>
        <location evidence="1">Cytoskeleton</location>
    </subcellularLocation>
</comment>
<feature type="region of interest" description="Disordered" evidence="6">
    <location>
        <begin position="437"/>
        <end position="475"/>
    </location>
</feature>
<dbReference type="AlphaFoldDB" id="A0ABD1JZ39"/>
<evidence type="ECO:0000256" key="5">
    <source>
        <dbReference type="ARBA" id="ARBA00023212"/>
    </source>
</evidence>
<dbReference type="PANTHER" id="PTHR47078:SF1">
    <property type="entry name" value="CYTOSKELETON-ASSOCIATED PROTEIN 2-LIKE"/>
    <property type="match status" value="1"/>
</dbReference>
<feature type="region of interest" description="Disordered" evidence="6">
    <location>
        <begin position="131"/>
        <end position="152"/>
    </location>
</feature>
<accession>A0ABD1JZ39</accession>
<gene>
    <name evidence="8" type="ORF">ACEWY4_011933</name>
</gene>
<feature type="domain" description="Cytoskeleton-associated protein 2 C-terminal" evidence="7">
    <location>
        <begin position="469"/>
        <end position="646"/>
    </location>
</feature>
<feature type="compositionally biased region" description="Polar residues" evidence="6">
    <location>
        <begin position="166"/>
        <end position="187"/>
    </location>
</feature>
<dbReference type="EMBL" id="JBHFQA010000010">
    <property type="protein sequence ID" value="KAL2092135.1"/>
    <property type="molecule type" value="Genomic_DNA"/>
</dbReference>
<feature type="compositionally biased region" description="Basic and acidic residues" evidence="6">
    <location>
        <begin position="131"/>
        <end position="144"/>
    </location>
</feature>
<dbReference type="Proteomes" id="UP001591681">
    <property type="component" value="Unassembled WGS sequence"/>
</dbReference>
<keyword evidence="3" id="KW-0963">Cytoplasm</keyword>
<feature type="region of interest" description="Disordered" evidence="6">
    <location>
        <begin position="166"/>
        <end position="188"/>
    </location>
</feature>
<evidence type="ECO:0000256" key="1">
    <source>
        <dbReference type="ARBA" id="ARBA00004245"/>
    </source>
</evidence>
<proteinExistence type="inferred from homology"/>
<feature type="compositionally biased region" description="Polar residues" evidence="6">
    <location>
        <begin position="247"/>
        <end position="309"/>
    </location>
</feature>
<evidence type="ECO:0000256" key="6">
    <source>
        <dbReference type="SAM" id="MobiDB-lite"/>
    </source>
</evidence>
<reference evidence="8 9" key="1">
    <citation type="submission" date="2024-09" db="EMBL/GenBank/DDBJ databases">
        <title>A chromosome-level genome assembly of Gray's grenadier anchovy, Coilia grayii.</title>
        <authorList>
            <person name="Fu Z."/>
        </authorList>
    </citation>
    <scope>NUCLEOTIDE SEQUENCE [LARGE SCALE GENOMIC DNA]</scope>
    <source>
        <strain evidence="8">G4</strain>
        <tissue evidence="8">Muscle</tissue>
    </source>
</reference>
<feature type="compositionally biased region" description="Basic and acidic residues" evidence="6">
    <location>
        <begin position="38"/>
        <end position="47"/>
    </location>
</feature>
<name>A0ABD1JZ39_9TELE</name>
<feature type="region of interest" description="Disordered" evidence="6">
    <location>
        <begin position="25"/>
        <end position="78"/>
    </location>
</feature>
<protein>
    <recommendedName>
        <fullName evidence="7">Cytoskeleton-associated protein 2 C-terminal domain-containing protein</fullName>
    </recommendedName>
</protein>
<evidence type="ECO:0000256" key="3">
    <source>
        <dbReference type="ARBA" id="ARBA00022490"/>
    </source>
</evidence>
<dbReference type="PANTHER" id="PTHR47078">
    <property type="entry name" value="CYTOSKELETON-ASSOCIATED PROTEIN 2-LIKE"/>
    <property type="match status" value="1"/>
</dbReference>
<sequence length="772" mass="84345">MEGTEVGHKLSGPDLRKQKLMEYLASKGRLKPPNPKPYLRDDLDPKRSRTIKRTHGKENQVSHVSTHKHGGPELHTDTQKAKCATKAKLLERTSGCGSGKRAPLTSVQNNASCMRNQSNVKGPDAVTARVRDQGQPDPVRDRVVRRQTSKAQQPVLSACAKVVPNNVQSGQNKQRSASQARGCSSLANKGPLCTSKPPLLCTLRNSVTASQTLQGKAETQKKPQQVPKTAQRTDHVGANRVTMPKSCINSRPPQGRLNTSSRPSQVTYNTSKTPGQTLKSTSSASCNAKSVKPQENLQKRTMSTTTMSCATGRAGGQPPKLKPLGQGATQAKNSSRGAKLQSGRLNENQRATALCRKPPSSVVAKPVTTSQTTSRTSQASAPQSKARAVAPSGGTQQEVAAPKMSSFSLPPSKSGLRRRPITVPASVTKMASLFAKSTEPSLGPDSLKTPVSQSKPRTGVPATEPMTGTKKPTAAQAERLRKLQEWREAKGITYKRPPMPIQQSVKKSIAVPQHYWASMEEEDESQRLTYAVERALSDCLDLLQLGCSSEQVLGVLSRIPMAHKFCKYWMCRARLMEREGNFEVLPLFEEAVRVVREPINDLRAVVFEILKKRDTQTNFAKDTQVEAEALEDKDGVAEEKETEDVSATPKRVSVAIRAAKGGSSVVKYKITATPNGHGSQHQEPLRFNGQELRFFTPVRRSVRIERSAPRYPSALQEQGPCVYSSRHLPSTETSPIYVYVENEALKDQVQVQLFQEDDEPDPSGAALRCVVP</sequence>
<evidence type="ECO:0000313" key="8">
    <source>
        <dbReference type="EMBL" id="KAL2092135.1"/>
    </source>
</evidence>
<evidence type="ECO:0000313" key="9">
    <source>
        <dbReference type="Proteomes" id="UP001591681"/>
    </source>
</evidence>
<organism evidence="8 9">
    <name type="scientific">Coilia grayii</name>
    <name type="common">Gray's grenadier anchovy</name>
    <dbReference type="NCBI Taxonomy" id="363190"/>
    <lineage>
        <taxon>Eukaryota</taxon>
        <taxon>Metazoa</taxon>
        <taxon>Chordata</taxon>
        <taxon>Craniata</taxon>
        <taxon>Vertebrata</taxon>
        <taxon>Euteleostomi</taxon>
        <taxon>Actinopterygii</taxon>
        <taxon>Neopterygii</taxon>
        <taxon>Teleostei</taxon>
        <taxon>Clupei</taxon>
        <taxon>Clupeiformes</taxon>
        <taxon>Clupeoidei</taxon>
        <taxon>Engraulidae</taxon>
        <taxon>Coilinae</taxon>
        <taxon>Coilia</taxon>
    </lineage>
</organism>
<feature type="compositionally biased region" description="Polar residues" evidence="6">
    <location>
        <begin position="327"/>
        <end position="336"/>
    </location>
</feature>
<comment type="similarity">
    <text evidence="2">Belongs to the CKAP2 family.</text>
</comment>
<evidence type="ECO:0000259" key="7">
    <source>
        <dbReference type="Pfam" id="PF15297"/>
    </source>
</evidence>
<feature type="compositionally biased region" description="Low complexity" evidence="6">
    <location>
        <begin position="368"/>
        <end position="384"/>
    </location>
</feature>
<feature type="region of interest" description="Disordered" evidence="6">
    <location>
        <begin position="212"/>
        <end position="418"/>
    </location>
</feature>
<keyword evidence="9" id="KW-1185">Reference proteome</keyword>
<dbReference type="GO" id="GO:0005856">
    <property type="term" value="C:cytoskeleton"/>
    <property type="evidence" value="ECO:0007669"/>
    <property type="project" value="UniProtKB-SubCell"/>
</dbReference>
<keyword evidence="5" id="KW-0206">Cytoskeleton</keyword>